<evidence type="ECO:0000256" key="12">
    <source>
        <dbReference type="ARBA" id="ARBA00023235"/>
    </source>
</evidence>
<feature type="modified residue" description="N6-(pyridoxal phosphate)lysine" evidence="15">
    <location>
        <position position="323"/>
    </location>
</feature>
<dbReference type="Pfam" id="PF13353">
    <property type="entry name" value="Fer4_12"/>
    <property type="match status" value="1"/>
</dbReference>
<dbReference type="InterPro" id="IPR013785">
    <property type="entry name" value="Aldolase_TIM"/>
</dbReference>
<feature type="binding site" evidence="14">
    <location>
        <position position="111"/>
    </location>
    <ligand>
        <name>[4Fe-4S] cluster</name>
        <dbReference type="ChEBI" id="CHEBI:49883"/>
        <note>4Fe-4S-S-AdoMet</note>
    </ligand>
</feature>
<dbReference type="PANTHER" id="PTHR30538:SF1">
    <property type="entry name" value="L-LYSINE 2,3-AMINOMUTASE"/>
    <property type="match status" value="1"/>
</dbReference>
<dbReference type="InterPro" id="IPR022462">
    <property type="entry name" value="EpmB"/>
</dbReference>
<keyword evidence="11 14" id="KW-0411">Iron-sulfur</keyword>
<dbReference type="InterPro" id="IPR058240">
    <property type="entry name" value="rSAM_sf"/>
</dbReference>
<dbReference type="STRING" id="454.Lisr_0390"/>
<dbReference type="OrthoDB" id="9770937at2"/>
<evidence type="ECO:0000256" key="5">
    <source>
        <dbReference type="ARBA" id="ARBA00022363"/>
    </source>
</evidence>
<dbReference type="NCBIfam" id="TIGR00238">
    <property type="entry name" value="KamA family radical SAM protein"/>
    <property type="match status" value="1"/>
</dbReference>
<dbReference type="SFLD" id="SFLDG01070">
    <property type="entry name" value="PLP-dependent"/>
    <property type="match status" value="1"/>
</dbReference>
<evidence type="ECO:0000313" key="18">
    <source>
        <dbReference type="Proteomes" id="UP000054761"/>
    </source>
</evidence>
<keyword evidence="8 14" id="KW-0479">Metal-binding</keyword>
<dbReference type="Gene3D" id="3.20.20.70">
    <property type="entry name" value="Aldolase class I"/>
    <property type="match status" value="1"/>
</dbReference>
<evidence type="ECO:0000256" key="1">
    <source>
        <dbReference type="ARBA" id="ARBA00001352"/>
    </source>
</evidence>
<comment type="caution">
    <text evidence="17">The sequence shown here is derived from an EMBL/GenBank/DDBJ whole genome shotgun (WGS) entry which is preliminary data.</text>
</comment>
<comment type="similarity">
    <text evidence="4">Belongs to the radical SAM superfamily. KamA family.</text>
</comment>
<evidence type="ECO:0000256" key="2">
    <source>
        <dbReference type="ARBA" id="ARBA00001933"/>
    </source>
</evidence>
<sequence length="327" mass="36809">MRDSSSSWQKVLAQGFSCAAELLSFLKLPAEYGSSFAETSFKTRVPRSFAERMQKGDPFDPLLRQVLAVSKEEEDIHGYSHDPLQERESNPVKGLIHKYHGRVLLTLTGSCAVNCRYCFRRHFPYQENNPGRRGWQAAMSYIAANKSIYEVILSGGDPLLASDEVIGELLNQLNEIQHLQILRLHTRIPVVLPERLDSELPRLLQVSPLQKVMVIHSNHPQELDPSVAKACQQLKQAGCQLLNQSVLLAGVNDKAQTLADLSQRLFQLGVMPYYLHLLDKVRGAAHFDLPLSQALAIYRELQTLVPGYLLPRLAREEPGLKNKTLLI</sequence>
<dbReference type="NCBIfam" id="TIGR03821">
    <property type="entry name" value="EFP_modif_epmB"/>
    <property type="match status" value="1"/>
</dbReference>
<evidence type="ECO:0000256" key="7">
    <source>
        <dbReference type="ARBA" id="ARBA00022691"/>
    </source>
</evidence>
<dbReference type="PATRIC" id="fig|454.4.peg.411"/>
<comment type="catalytic activity">
    <reaction evidence="1">
        <text>L-lysine = D-beta-lysine</text>
        <dbReference type="Rhea" id="RHEA:44148"/>
        <dbReference type="ChEBI" id="CHEBI:32551"/>
        <dbReference type="ChEBI" id="CHEBI:84138"/>
    </reaction>
</comment>
<evidence type="ECO:0000259" key="16">
    <source>
        <dbReference type="PROSITE" id="PS51918"/>
    </source>
</evidence>
<evidence type="ECO:0000256" key="14">
    <source>
        <dbReference type="PIRSR" id="PIRSR004911-1"/>
    </source>
</evidence>
<comment type="cofactor">
    <cofactor evidence="2 15">
        <name>pyridoxal 5'-phosphate</name>
        <dbReference type="ChEBI" id="CHEBI:597326"/>
    </cofactor>
</comment>
<keyword evidence="10" id="KW-0408">Iron</keyword>
<dbReference type="GO" id="GO:0046872">
    <property type="term" value="F:metal ion binding"/>
    <property type="evidence" value="ECO:0007669"/>
    <property type="project" value="UniProtKB-KW"/>
</dbReference>
<dbReference type="PIRSF" id="PIRSF004911">
    <property type="entry name" value="DUF160"/>
    <property type="match status" value="1"/>
</dbReference>
<proteinExistence type="inferred from homology"/>
<dbReference type="SUPFAM" id="SSF102114">
    <property type="entry name" value="Radical SAM enzymes"/>
    <property type="match status" value="1"/>
</dbReference>
<evidence type="ECO:0000256" key="9">
    <source>
        <dbReference type="ARBA" id="ARBA00022898"/>
    </source>
</evidence>
<organism evidence="17 18">
    <name type="scientific">Legionella israelensis</name>
    <dbReference type="NCBI Taxonomy" id="454"/>
    <lineage>
        <taxon>Bacteria</taxon>
        <taxon>Pseudomonadati</taxon>
        <taxon>Pseudomonadota</taxon>
        <taxon>Gammaproteobacteria</taxon>
        <taxon>Legionellales</taxon>
        <taxon>Legionellaceae</taxon>
        <taxon>Legionella</taxon>
    </lineage>
</organism>
<accession>A0A0W0WJR0</accession>
<keyword evidence="18" id="KW-1185">Reference proteome</keyword>
<evidence type="ECO:0000256" key="4">
    <source>
        <dbReference type="ARBA" id="ARBA00008703"/>
    </source>
</evidence>
<reference evidence="17 18" key="1">
    <citation type="submission" date="2015-11" db="EMBL/GenBank/DDBJ databases">
        <title>Genomic analysis of 38 Legionella species identifies large and diverse effector repertoires.</title>
        <authorList>
            <person name="Burstein D."/>
            <person name="Amaro F."/>
            <person name="Zusman T."/>
            <person name="Lifshitz Z."/>
            <person name="Cohen O."/>
            <person name="Gilbert J.A."/>
            <person name="Pupko T."/>
            <person name="Shuman H.A."/>
            <person name="Segal G."/>
        </authorList>
    </citation>
    <scope>NUCLEOTIDE SEQUENCE [LARGE SCALE GENOMIC DNA]</scope>
    <source>
        <strain evidence="17 18">Bercovier 4</strain>
    </source>
</reference>
<dbReference type="SFLD" id="SFLDS00029">
    <property type="entry name" value="Radical_SAM"/>
    <property type="match status" value="1"/>
</dbReference>
<evidence type="ECO:0000256" key="13">
    <source>
        <dbReference type="ARBA" id="ARBA00030756"/>
    </source>
</evidence>
<dbReference type="GO" id="GO:0051539">
    <property type="term" value="F:4 iron, 4 sulfur cluster binding"/>
    <property type="evidence" value="ECO:0007669"/>
    <property type="project" value="UniProtKB-KW"/>
</dbReference>
<dbReference type="PROSITE" id="PS51918">
    <property type="entry name" value="RADICAL_SAM"/>
    <property type="match status" value="1"/>
</dbReference>
<evidence type="ECO:0000256" key="15">
    <source>
        <dbReference type="PIRSR" id="PIRSR603739-50"/>
    </source>
</evidence>
<gene>
    <name evidence="17" type="ORF">Lisr_0390</name>
</gene>
<evidence type="ECO:0000256" key="6">
    <source>
        <dbReference type="ARBA" id="ARBA00022485"/>
    </source>
</evidence>
<dbReference type="InterPro" id="IPR007197">
    <property type="entry name" value="rSAM"/>
</dbReference>
<dbReference type="CDD" id="cd01335">
    <property type="entry name" value="Radical_SAM"/>
    <property type="match status" value="1"/>
</dbReference>
<feature type="binding site" evidence="14">
    <location>
        <position position="118"/>
    </location>
    <ligand>
        <name>[4Fe-4S] cluster</name>
        <dbReference type="ChEBI" id="CHEBI:49883"/>
        <note>4Fe-4S-S-AdoMet</note>
    </ligand>
</feature>
<dbReference type="GO" id="GO:0016853">
    <property type="term" value="F:isomerase activity"/>
    <property type="evidence" value="ECO:0007669"/>
    <property type="project" value="UniProtKB-KW"/>
</dbReference>
<protein>
    <recommendedName>
        <fullName evidence="5">L-lysine 2,3-aminomutase</fullName>
    </recommendedName>
    <alternativeName>
        <fullName evidence="13">EF-P post-translational modification enzyme B</fullName>
    </alternativeName>
</protein>
<dbReference type="SFLD" id="SFLDF00314">
    <property type="entry name" value="L-lysine_2_3-aminomutase_(yjeK"/>
    <property type="match status" value="1"/>
</dbReference>
<keyword evidence="6 14" id="KW-0004">4Fe-4S</keyword>
<feature type="binding site" evidence="14">
    <location>
        <position position="115"/>
    </location>
    <ligand>
        <name>[4Fe-4S] cluster</name>
        <dbReference type="ChEBI" id="CHEBI:49883"/>
        <note>4Fe-4S-S-AdoMet</note>
    </ligand>
</feature>
<evidence type="ECO:0000313" key="17">
    <source>
        <dbReference type="EMBL" id="KTD32580.1"/>
    </source>
</evidence>
<evidence type="ECO:0000256" key="10">
    <source>
        <dbReference type="ARBA" id="ARBA00023004"/>
    </source>
</evidence>
<feature type="domain" description="Radical SAM core" evidence="16">
    <location>
        <begin position="97"/>
        <end position="321"/>
    </location>
</feature>
<evidence type="ECO:0000256" key="8">
    <source>
        <dbReference type="ARBA" id="ARBA00022723"/>
    </source>
</evidence>
<dbReference type="EMBL" id="LNYH01000012">
    <property type="protein sequence ID" value="KTD32580.1"/>
    <property type="molecule type" value="Genomic_DNA"/>
</dbReference>
<dbReference type="PANTHER" id="PTHR30538">
    <property type="entry name" value="LYSINE 2,3-AMINOMUTASE-RELATED"/>
    <property type="match status" value="1"/>
</dbReference>
<comment type="cofactor">
    <cofactor evidence="3">
        <name>[4Fe-4S] cluster</name>
        <dbReference type="ChEBI" id="CHEBI:49883"/>
    </cofactor>
</comment>
<evidence type="ECO:0000256" key="11">
    <source>
        <dbReference type="ARBA" id="ARBA00023014"/>
    </source>
</evidence>
<keyword evidence="12 17" id="KW-0413">Isomerase</keyword>
<dbReference type="RefSeq" id="WP_058500781.1">
    <property type="nucleotide sequence ID" value="NZ_CAAAJA010000029.1"/>
</dbReference>
<evidence type="ECO:0000256" key="3">
    <source>
        <dbReference type="ARBA" id="ARBA00001966"/>
    </source>
</evidence>
<keyword evidence="7" id="KW-0949">S-adenosyl-L-methionine</keyword>
<dbReference type="InterPro" id="IPR003739">
    <property type="entry name" value="Lys_aminomutase/Glu_NH3_mut"/>
</dbReference>
<name>A0A0W0WJR0_9GAMM</name>
<dbReference type="AlphaFoldDB" id="A0A0W0WJR0"/>
<dbReference type="Proteomes" id="UP000054761">
    <property type="component" value="Unassembled WGS sequence"/>
</dbReference>
<keyword evidence="9 15" id="KW-0663">Pyridoxal phosphate</keyword>